<dbReference type="InterPro" id="IPR021109">
    <property type="entry name" value="Peptidase_aspartic_dom_sf"/>
</dbReference>
<evidence type="ECO:0000259" key="2">
    <source>
        <dbReference type="PROSITE" id="PS50175"/>
    </source>
</evidence>
<keyword evidence="4" id="KW-1185">Reference proteome</keyword>
<dbReference type="GO" id="GO:0004190">
    <property type="term" value="F:aspartic-type endopeptidase activity"/>
    <property type="evidence" value="ECO:0007669"/>
    <property type="project" value="InterPro"/>
</dbReference>
<dbReference type="Gene3D" id="2.40.70.10">
    <property type="entry name" value="Acid Proteases"/>
    <property type="match status" value="1"/>
</dbReference>
<accession>A0A5B9DCE3</accession>
<dbReference type="AlphaFoldDB" id="A0A5B9DCE3"/>
<dbReference type="KEGG" id="psyt:DSAG12_02800"/>
<keyword evidence="1" id="KW-0378">Hydrolase</keyword>
<name>A0A5B9DCE3_9ARCH</name>
<dbReference type="GO" id="GO:0006508">
    <property type="term" value="P:proteolysis"/>
    <property type="evidence" value="ECO:0007669"/>
    <property type="project" value="InterPro"/>
</dbReference>
<sequence>MYRSGNELIPIKQEDLIPNPEFDEYNQMLIDNYGNLLTKELTKYNELIEYLRNKQDDDIFWDELADSISSSMKMVRNTGIKLTKSNLEMSEVNLQKLTQKVQKQIDKAREGLNFEEGDEALINYIYKKEGLVQKIFMTFGNIDWQSKRITENFEIKGVKSKNIKGLIDTGAQCSVLDFNVAKRIARFTGQKKRIGGLGASSSVEIVEFKIKIPNKYVDNKKSTYINMRIPCWYGLSNRTGGYPLLIGMDFWEIAKKKGLNFTLQL</sequence>
<dbReference type="InterPro" id="IPR001969">
    <property type="entry name" value="Aspartic_peptidase_AS"/>
</dbReference>
<reference evidence="3 4" key="1">
    <citation type="journal article" date="2020" name="Nature">
        <title>Isolation of an archaeon at the prokaryote-eukaryote interface.</title>
        <authorList>
            <person name="Imachi H."/>
            <person name="Nobu M.K."/>
            <person name="Nakahara N."/>
            <person name="Morono Y."/>
            <person name="Ogawara M."/>
            <person name="Takaki Y."/>
            <person name="Takano Y."/>
            <person name="Uematsu K."/>
            <person name="Ikuta T."/>
            <person name="Ito M."/>
            <person name="Matsui Y."/>
            <person name="Miyazaki M."/>
            <person name="Murata K."/>
            <person name="Saito Y."/>
            <person name="Sakai S."/>
            <person name="Song C."/>
            <person name="Tasumi E."/>
            <person name="Yamanaka Y."/>
            <person name="Yamaguchi T."/>
            <person name="Kamagata Y."/>
            <person name="Tamaki H."/>
            <person name="Takai K."/>
        </authorList>
    </citation>
    <scope>NUCLEOTIDE SEQUENCE [LARGE SCALE GENOMIC DNA]</scope>
    <source>
        <strain evidence="3 4">MK-D1</strain>
    </source>
</reference>
<dbReference type="PROSITE" id="PS50175">
    <property type="entry name" value="ASP_PROT_RETROV"/>
    <property type="match status" value="1"/>
</dbReference>
<dbReference type="Proteomes" id="UP000321408">
    <property type="component" value="Chromosome"/>
</dbReference>
<protein>
    <recommendedName>
        <fullName evidence="2">Peptidase A2 domain-containing protein</fullName>
    </recommendedName>
</protein>
<evidence type="ECO:0000313" key="4">
    <source>
        <dbReference type="Proteomes" id="UP000321408"/>
    </source>
</evidence>
<dbReference type="EMBL" id="CP042905">
    <property type="protein sequence ID" value="QEE16969.2"/>
    <property type="molecule type" value="Genomic_DNA"/>
</dbReference>
<dbReference type="InterPro" id="IPR001995">
    <property type="entry name" value="Peptidase_A2_cat"/>
</dbReference>
<evidence type="ECO:0000256" key="1">
    <source>
        <dbReference type="ARBA" id="ARBA00022801"/>
    </source>
</evidence>
<evidence type="ECO:0000313" key="3">
    <source>
        <dbReference type="EMBL" id="QEE16969.2"/>
    </source>
</evidence>
<dbReference type="SUPFAM" id="SSF50630">
    <property type="entry name" value="Acid proteases"/>
    <property type="match status" value="1"/>
</dbReference>
<proteinExistence type="predicted"/>
<gene>
    <name evidence="3" type="ORF">DSAG12_02800</name>
</gene>
<dbReference type="PROSITE" id="PS00141">
    <property type="entry name" value="ASP_PROTEASE"/>
    <property type="match status" value="1"/>
</dbReference>
<organism evidence="3 4">
    <name type="scientific">Promethearchaeum syntrophicum</name>
    <dbReference type="NCBI Taxonomy" id="2594042"/>
    <lineage>
        <taxon>Archaea</taxon>
        <taxon>Promethearchaeati</taxon>
        <taxon>Promethearchaeota</taxon>
        <taxon>Promethearchaeia</taxon>
        <taxon>Promethearchaeales</taxon>
        <taxon>Promethearchaeaceae</taxon>
        <taxon>Promethearchaeum</taxon>
    </lineage>
</organism>
<reference evidence="3 4" key="2">
    <citation type="journal article" date="2024" name="Int. J. Syst. Evol. Microbiol.">
        <title>Promethearchaeum syntrophicum gen. nov., sp. nov., an anaerobic, obligately syntrophic archaeon, the first isolate of the lineage 'Asgard' archaea, and proposal of the new archaeal phylum Promethearchaeota phyl. nov. and kingdom Promethearchaeati regn. nov.</title>
        <authorList>
            <person name="Imachi H."/>
            <person name="Nobu M.K."/>
            <person name="Kato S."/>
            <person name="Takaki Y."/>
            <person name="Miyazaki M."/>
            <person name="Miyata M."/>
            <person name="Ogawara M."/>
            <person name="Saito Y."/>
            <person name="Sakai S."/>
            <person name="Tahara Y.O."/>
            <person name="Takano Y."/>
            <person name="Tasumi E."/>
            <person name="Uematsu K."/>
            <person name="Yoshimura T."/>
            <person name="Itoh T."/>
            <person name="Ohkuma M."/>
            <person name="Takai K."/>
        </authorList>
    </citation>
    <scope>NUCLEOTIDE SEQUENCE [LARGE SCALE GENOMIC DNA]</scope>
    <source>
        <strain evidence="3 4">MK-D1</strain>
    </source>
</reference>